<protein>
    <submittedName>
        <fullName evidence="6">Unannotated protein</fullName>
    </submittedName>
</protein>
<gene>
    <name evidence="2" type="ORF">UFOPK2656_03580</name>
    <name evidence="3" type="ORF">UFOPK3099_02400</name>
    <name evidence="4" type="ORF">UFOPK3267_03000</name>
    <name evidence="5" type="ORF">UFOPK3651_01448</name>
    <name evidence="6" type="ORF">UFOPK3931_03389</name>
    <name evidence="1" type="ORF">UFOPK4189_03574</name>
</gene>
<dbReference type="EMBL" id="CAFBMT010000006">
    <property type="protein sequence ID" value="CAB4930519.1"/>
    <property type="molecule type" value="Genomic_DNA"/>
</dbReference>
<organism evidence="6">
    <name type="scientific">freshwater metagenome</name>
    <dbReference type="NCBI Taxonomy" id="449393"/>
    <lineage>
        <taxon>unclassified sequences</taxon>
        <taxon>metagenomes</taxon>
        <taxon>ecological metagenomes</taxon>
    </lineage>
</organism>
<dbReference type="EMBL" id="CAFBOL010000175">
    <property type="protein sequence ID" value="CAB5021562.1"/>
    <property type="molecule type" value="Genomic_DNA"/>
</dbReference>
<dbReference type="EMBL" id="CAEZYF010000051">
    <property type="protein sequence ID" value="CAB4751712.1"/>
    <property type="molecule type" value="Genomic_DNA"/>
</dbReference>
<evidence type="ECO:0000313" key="4">
    <source>
        <dbReference type="EMBL" id="CAB4853469.1"/>
    </source>
</evidence>
<dbReference type="EMBL" id="CAESGF010000053">
    <property type="protein sequence ID" value="CAB4365831.1"/>
    <property type="molecule type" value="Genomic_DNA"/>
</dbReference>
<dbReference type="Gene3D" id="3.40.50.2000">
    <property type="entry name" value="Glycogen Phosphorylase B"/>
    <property type="match status" value="1"/>
</dbReference>
<evidence type="ECO:0000313" key="3">
    <source>
        <dbReference type="EMBL" id="CAB4833734.1"/>
    </source>
</evidence>
<dbReference type="PANTHER" id="PTHR46656:SF3">
    <property type="entry name" value="PUTATIVE-RELATED"/>
    <property type="match status" value="1"/>
</dbReference>
<evidence type="ECO:0000313" key="6">
    <source>
        <dbReference type="EMBL" id="CAB5021562.1"/>
    </source>
</evidence>
<dbReference type="PANTHER" id="PTHR46656">
    <property type="entry name" value="PUTATIVE-RELATED"/>
    <property type="match status" value="1"/>
</dbReference>
<sequence>MYACEFDRSGYAAAAKRYLRAFGAVGHDVAWLPLRNTMHGRVPASDAGTAPETMKALPRQTIAGSPTVWHCMPQSWPAMRTAYPQGRFIGQTVWEADPIPTRWHEELAPADELWVPTRWNAEVLAASGITVPIHVVPHVVQTLAAAPPPVALDPSRFVLLTTSTWDWRKRPDLTLHAYLRAFTADDPVSLVVKTGARVHAWNCDTAVETHTWWQVMNVVRQYPNPAEVILVTDEWTDAQMVGMTAAADCYVSLTCSEGWGLGAFDAATAGVPVIMTGHGGQTEWLGTEHPGLVPFQLVPADHPDTSMFELGMVWAIADVDAAADMMRAVFHRSSPIIDVGPVLAGQLADRYSEQAIGQLMTELLA</sequence>
<accession>A0A6J7R345</accession>
<proteinExistence type="predicted"/>
<evidence type="ECO:0000313" key="5">
    <source>
        <dbReference type="EMBL" id="CAB4930519.1"/>
    </source>
</evidence>
<dbReference type="SUPFAM" id="SSF53756">
    <property type="entry name" value="UDP-Glycosyltransferase/glycogen phosphorylase"/>
    <property type="match status" value="1"/>
</dbReference>
<reference evidence="6" key="1">
    <citation type="submission" date="2020-05" db="EMBL/GenBank/DDBJ databases">
        <authorList>
            <person name="Chiriac C."/>
            <person name="Salcher M."/>
            <person name="Ghai R."/>
            <person name="Kavagutti S V."/>
        </authorList>
    </citation>
    <scope>NUCLEOTIDE SEQUENCE</scope>
</reference>
<dbReference type="EMBL" id="CAFBIY010000262">
    <property type="protein sequence ID" value="CAB4853469.1"/>
    <property type="molecule type" value="Genomic_DNA"/>
</dbReference>
<evidence type="ECO:0000313" key="2">
    <source>
        <dbReference type="EMBL" id="CAB4751712.1"/>
    </source>
</evidence>
<dbReference type="EMBL" id="CAFAAV010000234">
    <property type="protein sequence ID" value="CAB4833734.1"/>
    <property type="molecule type" value="Genomic_DNA"/>
</dbReference>
<dbReference type="AlphaFoldDB" id="A0A6J7R345"/>
<evidence type="ECO:0000313" key="1">
    <source>
        <dbReference type="EMBL" id="CAB4365831.1"/>
    </source>
</evidence>
<name>A0A6J7R345_9ZZZZ</name>